<dbReference type="KEGG" id="pfre:RM25_1330"/>
<feature type="transmembrane region" description="Helical" evidence="2">
    <location>
        <begin position="38"/>
        <end position="58"/>
    </location>
</feature>
<dbReference type="AlphaFoldDB" id="A0A068VNP9"/>
<feature type="transmembrane region" description="Helical" evidence="2">
    <location>
        <begin position="6"/>
        <end position="26"/>
    </location>
</feature>
<protein>
    <submittedName>
        <fullName evidence="3">Uncharacterized protein</fullName>
    </submittedName>
</protein>
<gene>
    <name evidence="3" type="ORF">PFCIRM138_01060</name>
</gene>
<keyword evidence="2" id="KW-1133">Transmembrane helix</keyword>
<feature type="region of interest" description="Disordered" evidence="1">
    <location>
        <begin position="113"/>
        <end position="147"/>
    </location>
</feature>
<proteinExistence type="predicted"/>
<evidence type="ECO:0000256" key="2">
    <source>
        <dbReference type="SAM" id="Phobius"/>
    </source>
</evidence>
<sequence length="160" mass="16836">MSPTTLALIVAIVLVLVGLLVAFLGWRRRRSMRTVLRGLSLGLLSAGLWVTGILSLLADAARGIWHWVRDQHLDTRMWTGIGIAAAGVVVFLISSALEPVGRAEGRRRREALLAPQSAQQPVTGAAATAPSGQAAGPGAGLDDPDEDAEITAILKNHGIH</sequence>
<dbReference type="RefSeq" id="WP_013161277.1">
    <property type="nucleotide sequence ID" value="NZ_CP010341.1"/>
</dbReference>
<dbReference type="PATRIC" id="fig|66712.6.peg.1355"/>
<keyword evidence="2" id="KW-0812">Transmembrane</keyword>
<keyword evidence="2" id="KW-0472">Membrane</keyword>
<evidence type="ECO:0000256" key="1">
    <source>
        <dbReference type="SAM" id="MobiDB-lite"/>
    </source>
</evidence>
<evidence type="ECO:0000313" key="3">
    <source>
        <dbReference type="EMBL" id="CEP27334.1"/>
    </source>
</evidence>
<dbReference type="GeneID" id="61221956"/>
<accession>A0A068VNP9</accession>
<feature type="compositionally biased region" description="Low complexity" evidence="1">
    <location>
        <begin position="123"/>
        <end position="136"/>
    </location>
</feature>
<feature type="transmembrane region" description="Helical" evidence="2">
    <location>
        <begin position="78"/>
        <end position="100"/>
    </location>
</feature>
<organism evidence="3">
    <name type="scientific">Propionibacterium freudenreichii subsp. freudenreichii</name>
    <dbReference type="NCBI Taxonomy" id="66712"/>
    <lineage>
        <taxon>Bacteria</taxon>
        <taxon>Bacillati</taxon>
        <taxon>Actinomycetota</taxon>
        <taxon>Actinomycetes</taxon>
        <taxon>Propionibacteriales</taxon>
        <taxon>Propionibacteriaceae</taxon>
        <taxon>Propionibacterium</taxon>
    </lineage>
</organism>
<name>A0A068VNP9_PROFF</name>
<reference evidence="3" key="1">
    <citation type="submission" date="2014-08" db="EMBL/GenBank/DDBJ databases">
        <authorList>
            <person name="Falentin Helene"/>
        </authorList>
    </citation>
    <scope>NUCLEOTIDE SEQUENCE</scope>
</reference>
<dbReference type="EMBL" id="LM676436">
    <property type="protein sequence ID" value="CEP27334.1"/>
    <property type="molecule type" value="Genomic_DNA"/>
</dbReference>